<dbReference type="Proteomes" id="UP001242480">
    <property type="component" value="Unassembled WGS sequence"/>
</dbReference>
<sequence>MLAANADVRQHILEVAKPIMLGKGFAAVGLNEILQAAGVPKGSFYHYFESKDAFGEALLDAYFAGYLEQVDAVLTAGGGSAAERLMRYWARWRETQASDDPQCKCLAVKLGAEVSDQSEAMRAALLRGTDRLVDRLTRAVAEAIADGSVDSTIAPYATAVTLYQLWLGASLLAKITRTGQPFDAAIAATRRILSLPDQPA</sequence>
<comment type="caution">
    <text evidence="6">The sequence shown here is derived from an EMBL/GenBank/DDBJ whole genome shotgun (WGS) entry which is preliminary data.</text>
</comment>
<dbReference type="Pfam" id="PF16925">
    <property type="entry name" value="TetR_C_13"/>
    <property type="match status" value="1"/>
</dbReference>
<accession>A0ABU0J5D5</accession>
<dbReference type="PANTHER" id="PTHR47506">
    <property type="entry name" value="TRANSCRIPTIONAL REGULATORY PROTEIN"/>
    <property type="match status" value="1"/>
</dbReference>
<dbReference type="PRINTS" id="PR00455">
    <property type="entry name" value="HTHTETR"/>
</dbReference>
<evidence type="ECO:0000313" key="6">
    <source>
        <dbReference type="EMBL" id="MDQ0469476.1"/>
    </source>
</evidence>
<keyword evidence="1" id="KW-0805">Transcription regulation</keyword>
<evidence type="ECO:0000259" key="5">
    <source>
        <dbReference type="PROSITE" id="PS50977"/>
    </source>
</evidence>
<gene>
    <name evidence="6" type="ORF">QO011_002487</name>
</gene>
<dbReference type="PROSITE" id="PS50977">
    <property type="entry name" value="HTH_TETR_2"/>
    <property type="match status" value="1"/>
</dbReference>
<keyword evidence="3" id="KW-0804">Transcription</keyword>
<dbReference type="EMBL" id="JAUSVX010000003">
    <property type="protein sequence ID" value="MDQ0469476.1"/>
    <property type="molecule type" value="Genomic_DNA"/>
</dbReference>
<protein>
    <submittedName>
        <fullName evidence="6">TetR/AcrR family transcriptional repressor of nem operon</fullName>
    </submittedName>
</protein>
<reference evidence="6 7" key="1">
    <citation type="submission" date="2023-07" db="EMBL/GenBank/DDBJ databases">
        <title>Genomic Encyclopedia of Type Strains, Phase IV (KMG-IV): sequencing the most valuable type-strain genomes for metagenomic binning, comparative biology and taxonomic classification.</title>
        <authorList>
            <person name="Goeker M."/>
        </authorList>
    </citation>
    <scope>NUCLEOTIDE SEQUENCE [LARGE SCALE GENOMIC DNA]</scope>
    <source>
        <strain evidence="6 7">DSM 19619</strain>
    </source>
</reference>
<dbReference type="InterPro" id="IPR036271">
    <property type="entry name" value="Tet_transcr_reg_TetR-rel_C_sf"/>
</dbReference>
<feature type="DNA-binding region" description="H-T-H motif" evidence="4">
    <location>
        <begin position="29"/>
        <end position="48"/>
    </location>
</feature>
<dbReference type="RefSeq" id="WP_307272222.1">
    <property type="nucleotide sequence ID" value="NZ_JAUSVX010000003.1"/>
</dbReference>
<evidence type="ECO:0000256" key="4">
    <source>
        <dbReference type="PROSITE-ProRule" id="PRU00335"/>
    </source>
</evidence>
<dbReference type="Pfam" id="PF00440">
    <property type="entry name" value="TetR_N"/>
    <property type="match status" value="1"/>
</dbReference>
<dbReference type="Gene3D" id="1.10.357.10">
    <property type="entry name" value="Tetracycline Repressor, domain 2"/>
    <property type="match status" value="1"/>
</dbReference>
<feature type="domain" description="HTH tetR-type" evidence="5">
    <location>
        <begin position="6"/>
        <end position="66"/>
    </location>
</feature>
<evidence type="ECO:0000313" key="7">
    <source>
        <dbReference type="Proteomes" id="UP001242480"/>
    </source>
</evidence>
<proteinExistence type="predicted"/>
<dbReference type="InterPro" id="IPR001647">
    <property type="entry name" value="HTH_TetR"/>
</dbReference>
<keyword evidence="2 4" id="KW-0238">DNA-binding</keyword>
<name>A0ABU0J5D5_9HYPH</name>
<dbReference type="PANTHER" id="PTHR47506:SF6">
    <property type="entry name" value="HTH-TYPE TRANSCRIPTIONAL REPRESSOR NEMR"/>
    <property type="match status" value="1"/>
</dbReference>
<dbReference type="InterPro" id="IPR009057">
    <property type="entry name" value="Homeodomain-like_sf"/>
</dbReference>
<evidence type="ECO:0000256" key="1">
    <source>
        <dbReference type="ARBA" id="ARBA00023015"/>
    </source>
</evidence>
<evidence type="ECO:0000256" key="3">
    <source>
        <dbReference type="ARBA" id="ARBA00023163"/>
    </source>
</evidence>
<dbReference type="InterPro" id="IPR011075">
    <property type="entry name" value="TetR_C"/>
</dbReference>
<organism evidence="6 7">
    <name type="scientific">Labrys wisconsinensis</name>
    <dbReference type="NCBI Taxonomy" id="425677"/>
    <lineage>
        <taxon>Bacteria</taxon>
        <taxon>Pseudomonadati</taxon>
        <taxon>Pseudomonadota</taxon>
        <taxon>Alphaproteobacteria</taxon>
        <taxon>Hyphomicrobiales</taxon>
        <taxon>Xanthobacteraceae</taxon>
        <taxon>Labrys</taxon>
    </lineage>
</organism>
<dbReference type="SUPFAM" id="SSF48498">
    <property type="entry name" value="Tetracyclin repressor-like, C-terminal domain"/>
    <property type="match status" value="1"/>
</dbReference>
<dbReference type="SUPFAM" id="SSF46689">
    <property type="entry name" value="Homeodomain-like"/>
    <property type="match status" value="1"/>
</dbReference>
<evidence type="ECO:0000256" key="2">
    <source>
        <dbReference type="ARBA" id="ARBA00023125"/>
    </source>
</evidence>
<keyword evidence="7" id="KW-1185">Reference proteome</keyword>